<dbReference type="GO" id="GO:0008270">
    <property type="term" value="F:zinc ion binding"/>
    <property type="evidence" value="ECO:0007669"/>
    <property type="project" value="UniProtKB-KW"/>
</dbReference>
<dbReference type="PANTHER" id="PTHR46481:SF10">
    <property type="entry name" value="ZINC FINGER BED DOMAIN-CONTAINING PROTEIN 39"/>
    <property type="match status" value="1"/>
</dbReference>
<protein>
    <recommendedName>
        <fullName evidence="9">BED-type domain-containing protein</fullName>
    </recommendedName>
</protein>
<evidence type="ECO:0000256" key="8">
    <source>
        <dbReference type="PROSITE-ProRule" id="PRU00027"/>
    </source>
</evidence>
<dbReference type="Proteomes" id="UP000299102">
    <property type="component" value="Unassembled WGS sequence"/>
</dbReference>
<keyword evidence="2" id="KW-0479">Metal-binding</keyword>
<dbReference type="SMART" id="SM00614">
    <property type="entry name" value="ZnF_BED"/>
    <property type="match status" value="1"/>
</dbReference>
<evidence type="ECO:0000313" key="11">
    <source>
        <dbReference type="Proteomes" id="UP000299102"/>
    </source>
</evidence>
<name>A0A4C1WLE1_EUMVA</name>
<dbReference type="SUPFAM" id="SSF57667">
    <property type="entry name" value="beta-beta-alpha zinc fingers"/>
    <property type="match status" value="1"/>
</dbReference>
<sequence length="334" mass="37817">MNTQPSCCWYLKRNANSRVLRDYVCGIPLDLRDCKETCVRPFTTANGRLLTASAARLGVSLPIVKYSSFASNSFVWEHFLKSEDGLSAKCKRCKTVIKTTARSTKGLHVHLKAKHQIEDLNKKVPENAVSSSSVSTNLSMLSPELPSPSKRTKITHHFPIQNSENSMEERVARMTAKDGLPLSVFATSEDLRELFKAKGFLLPRSSTTIRMMVMNYGMTLRMKVVNELSQLKETGHRFSLTFDEWTSSSNRRANIEYRFSQHEFDALVNLENILKPVKLAVEVLCRQDATLITAEATLKFMIKKLEDNNSALASELALCLRRRILQRRTNLNAL</sequence>
<keyword evidence="4" id="KW-0862">Zinc</keyword>
<dbReference type="GO" id="GO:0009791">
    <property type="term" value="P:post-embryonic development"/>
    <property type="evidence" value="ECO:0007669"/>
    <property type="project" value="UniProtKB-ARBA"/>
</dbReference>
<dbReference type="PROSITE" id="PS50808">
    <property type="entry name" value="ZF_BED"/>
    <property type="match status" value="1"/>
</dbReference>
<feature type="domain" description="BED-type" evidence="9">
    <location>
        <begin position="70"/>
        <end position="122"/>
    </location>
</feature>
<keyword evidence="11" id="KW-1185">Reference proteome</keyword>
<comment type="subcellular location">
    <subcellularLocation>
        <location evidence="1">Nucleus</location>
    </subcellularLocation>
</comment>
<dbReference type="GO" id="GO:0005634">
    <property type="term" value="C:nucleus"/>
    <property type="evidence" value="ECO:0007669"/>
    <property type="project" value="UniProtKB-SubCell"/>
</dbReference>
<accession>A0A4C1WLE1</accession>
<evidence type="ECO:0000256" key="6">
    <source>
        <dbReference type="ARBA" id="ARBA00023163"/>
    </source>
</evidence>
<evidence type="ECO:0000259" key="9">
    <source>
        <dbReference type="PROSITE" id="PS50808"/>
    </source>
</evidence>
<evidence type="ECO:0000256" key="2">
    <source>
        <dbReference type="ARBA" id="ARBA00022723"/>
    </source>
</evidence>
<dbReference type="AlphaFoldDB" id="A0A4C1WLE1"/>
<dbReference type="PANTHER" id="PTHR46481">
    <property type="entry name" value="ZINC FINGER BED DOMAIN-CONTAINING PROTEIN 4"/>
    <property type="match status" value="1"/>
</dbReference>
<evidence type="ECO:0000256" key="7">
    <source>
        <dbReference type="ARBA" id="ARBA00023242"/>
    </source>
</evidence>
<dbReference type="Pfam" id="PF02892">
    <property type="entry name" value="zf-BED"/>
    <property type="match status" value="1"/>
</dbReference>
<keyword evidence="7" id="KW-0539">Nucleus</keyword>
<evidence type="ECO:0000256" key="4">
    <source>
        <dbReference type="ARBA" id="ARBA00022833"/>
    </source>
</evidence>
<reference evidence="10 11" key="1">
    <citation type="journal article" date="2019" name="Commun. Biol.">
        <title>The bagworm genome reveals a unique fibroin gene that provides high tensile strength.</title>
        <authorList>
            <person name="Kono N."/>
            <person name="Nakamura H."/>
            <person name="Ohtoshi R."/>
            <person name="Tomita M."/>
            <person name="Numata K."/>
            <person name="Arakawa K."/>
        </authorList>
    </citation>
    <scope>NUCLEOTIDE SEQUENCE [LARGE SCALE GENOMIC DNA]</scope>
</reference>
<dbReference type="InterPro" id="IPR003656">
    <property type="entry name" value="Znf_BED"/>
</dbReference>
<evidence type="ECO:0000256" key="3">
    <source>
        <dbReference type="ARBA" id="ARBA00022771"/>
    </source>
</evidence>
<evidence type="ECO:0000256" key="5">
    <source>
        <dbReference type="ARBA" id="ARBA00023015"/>
    </source>
</evidence>
<evidence type="ECO:0000256" key="1">
    <source>
        <dbReference type="ARBA" id="ARBA00004123"/>
    </source>
</evidence>
<dbReference type="GO" id="GO:0003677">
    <property type="term" value="F:DNA binding"/>
    <property type="evidence" value="ECO:0007669"/>
    <property type="project" value="InterPro"/>
</dbReference>
<dbReference type="OrthoDB" id="7881929at2759"/>
<dbReference type="InterPro" id="IPR036236">
    <property type="entry name" value="Znf_C2H2_sf"/>
</dbReference>
<comment type="caution">
    <text evidence="10">The sequence shown here is derived from an EMBL/GenBank/DDBJ whole genome shotgun (WGS) entry which is preliminary data.</text>
</comment>
<evidence type="ECO:0000313" key="10">
    <source>
        <dbReference type="EMBL" id="GBP52276.1"/>
    </source>
</evidence>
<keyword evidence="5" id="KW-0805">Transcription regulation</keyword>
<dbReference type="InterPro" id="IPR052035">
    <property type="entry name" value="ZnF_BED_domain_contain"/>
</dbReference>
<organism evidence="10 11">
    <name type="scientific">Eumeta variegata</name>
    <name type="common">Bagworm moth</name>
    <name type="synonym">Eumeta japonica</name>
    <dbReference type="NCBI Taxonomy" id="151549"/>
    <lineage>
        <taxon>Eukaryota</taxon>
        <taxon>Metazoa</taxon>
        <taxon>Ecdysozoa</taxon>
        <taxon>Arthropoda</taxon>
        <taxon>Hexapoda</taxon>
        <taxon>Insecta</taxon>
        <taxon>Pterygota</taxon>
        <taxon>Neoptera</taxon>
        <taxon>Endopterygota</taxon>
        <taxon>Lepidoptera</taxon>
        <taxon>Glossata</taxon>
        <taxon>Ditrysia</taxon>
        <taxon>Tineoidea</taxon>
        <taxon>Psychidae</taxon>
        <taxon>Oiketicinae</taxon>
        <taxon>Eumeta</taxon>
    </lineage>
</organism>
<proteinExistence type="predicted"/>
<dbReference type="EMBL" id="BGZK01000599">
    <property type="protein sequence ID" value="GBP52276.1"/>
    <property type="molecule type" value="Genomic_DNA"/>
</dbReference>
<keyword evidence="3 8" id="KW-0863">Zinc-finger</keyword>
<keyword evidence="6" id="KW-0804">Transcription</keyword>
<gene>
    <name evidence="10" type="ORF">EVAR_9188_1</name>
</gene>